<feature type="domain" description="HTH tetR-type" evidence="5">
    <location>
        <begin position="9"/>
        <end position="69"/>
    </location>
</feature>
<evidence type="ECO:0000259" key="5">
    <source>
        <dbReference type="PROSITE" id="PS50977"/>
    </source>
</evidence>
<dbReference type="PANTHER" id="PTHR30055">
    <property type="entry name" value="HTH-TYPE TRANSCRIPTIONAL REGULATOR RUTR"/>
    <property type="match status" value="1"/>
</dbReference>
<evidence type="ECO:0000256" key="1">
    <source>
        <dbReference type="ARBA" id="ARBA00023015"/>
    </source>
</evidence>
<proteinExistence type="predicted"/>
<dbReference type="EMBL" id="JAALLH010000001">
    <property type="protein sequence ID" value="NIY68411.1"/>
    <property type="molecule type" value="Genomic_DNA"/>
</dbReference>
<sequence length="202" mass="21838">MGLRERKKAQTHAALSWAAVRLAVERGYDKVKVEDIAEAAGVSPRTFNNYFSSKAEAIAFRHLDRCLRIAEALRERPEGPLWDAVTQSVLRQFEPDEEAIAHPSATDAAQWTAGVRVMVEEPALRGEMLRAGAVAEAEIAVTVAERTRGDAERDLYPHLVASAVMGAVNTVIAHHLRTGPSVPVNDLLADALARIGAGLSTP</sequence>
<evidence type="ECO:0000313" key="6">
    <source>
        <dbReference type="EMBL" id="NIY68411.1"/>
    </source>
</evidence>
<dbReference type="Gene3D" id="1.10.357.10">
    <property type="entry name" value="Tetracycline Repressor, domain 2"/>
    <property type="match status" value="1"/>
</dbReference>
<comment type="caution">
    <text evidence="6">The sequence shown here is derived from an EMBL/GenBank/DDBJ whole genome shotgun (WGS) entry which is preliminary data.</text>
</comment>
<protein>
    <submittedName>
        <fullName evidence="6">TetR family transcriptional regulator</fullName>
    </submittedName>
</protein>
<evidence type="ECO:0000256" key="3">
    <source>
        <dbReference type="ARBA" id="ARBA00023163"/>
    </source>
</evidence>
<feature type="DNA-binding region" description="H-T-H motif" evidence="4">
    <location>
        <begin position="32"/>
        <end position="51"/>
    </location>
</feature>
<dbReference type="AlphaFoldDB" id="A0A7X5XAK6"/>
<dbReference type="InterPro" id="IPR001647">
    <property type="entry name" value="HTH_TetR"/>
</dbReference>
<dbReference type="Gene3D" id="1.10.10.60">
    <property type="entry name" value="Homeodomain-like"/>
    <property type="match status" value="1"/>
</dbReference>
<evidence type="ECO:0000313" key="7">
    <source>
        <dbReference type="Proteomes" id="UP000536624"/>
    </source>
</evidence>
<dbReference type="InterPro" id="IPR050109">
    <property type="entry name" value="HTH-type_TetR-like_transc_reg"/>
</dbReference>
<dbReference type="GO" id="GO:0000976">
    <property type="term" value="F:transcription cis-regulatory region binding"/>
    <property type="evidence" value="ECO:0007669"/>
    <property type="project" value="TreeGrafter"/>
</dbReference>
<dbReference type="PANTHER" id="PTHR30055:SF238">
    <property type="entry name" value="MYCOFACTOCIN BIOSYNTHESIS TRANSCRIPTIONAL REGULATOR MFTR-RELATED"/>
    <property type="match status" value="1"/>
</dbReference>
<evidence type="ECO:0000256" key="4">
    <source>
        <dbReference type="PROSITE-ProRule" id="PRU00335"/>
    </source>
</evidence>
<dbReference type="PROSITE" id="PS50977">
    <property type="entry name" value="HTH_TETR_2"/>
    <property type="match status" value="1"/>
</dbReference>
<keyword evidence="3" id="KW-0804">Transcription</keyword>
<organism evidence="6 7">
    <name type="scientific">Streptomyces malaysiensis</name>
    <dbReference type="NCBI Taxonomy" id="92644"/>
    <lineage>
        <taxon>Bacteria</taxon>
        <taxon>Bacillati</taxon>
        <taxon>Actinomycetota</taxon>
        <taxon>Actinomycetes</taxon>
        <taxon>Kitasatosporales</taxon>
        <taxon>Streptomycetaceae</taxon>
        <taxon>Streptomyces</taxon>
        <taxon>Streptomyces violaceusniger group</taxon>
    </lineage>
</organism>
<reference evidence="6 7" key="1">
    <citation type="submission" date="2020-02" db="EMBL/GenBank/DDBJ databases">
        <title>Streptomyces malaysiensis DSM14702 (JHCC583434, PFL_A843) Genome sequencing and assembly.</title>
        <authorList>
            <person name="Samborskyy M."/>
        </authorList>
    </citation>
    <scope>NUCLEOTIDE SEQUENCE [LARGE SCALE GENOMIC DNA]</scope>
    <source>
        <strain evidence="6 7">DSM 14702</strain>
    </source>
</reference>
<accession>A0A7X5XAK6</accession>
<evidence type="ECO:0000256" key="2">
    <source>
        <dbReference type="ARBA" id="ARBA00023125"/>
    </source>
</evidence>
<dbReference type="SUPFAM" id="SSF46689">
    <property type="entry name" value="Homeodomain-like"/>
    <property type="match status" value="1"/>
</dbReference>
<dbReference type="Proteomes" id="UP000536624">
    <property type="component" value="Unassembled WGS sequence"/>
</dbReference>
<dbReference type="Pfam" id="PF00440">
    <property type="entry name" value="TetR_N"/>
    <property type="match status" value="1"/>
</dbReference>
<dbReference type="InterPro" id="IPR009057">
    <property type="entry name" value="Homeodomain-like_sf"/>
</dbReference>
<keyword evidence="1" id="KW-0805">Transcription regulation</keyword>
<dbReference type="Pfam" id="PF17754">
    <property type="entry name" value="TetR_C_14"/>
    <property type="match status" value="1"/>
</dbReference>
<dbReference type="GO" id="GO:0003700">
    <property type="term" value="F:DNA-binding transcription factor activity"/>
    <property type="evidence" value="ECO:0007669"/>
    <property type="project" value="TreeGrafter"/>
</dbReference>
<dbReference type="InterPro" id="IPR041347">
    <property type="entry name" value="MftR_C"/>
</dbReference>
<dbReference type="RefSeq" id="WP_167503400.1">
    <property type="nucleotide sequence ID" value="NZ_JAALLH010000001.1"/>
</dbReference>
<gene>
    <name evidence="6" type="ORF">SMALB_6502</name>
</gene>
<keyword evidence="2 4" id="KW-0238">DNA-binding</keyword>
<name>A0A7X5XAK6_STRMQ</name>